<evidence type="ECO:0000313" key="3">
    <source>
        <dbReference type="Proteomes" id="UP001500782"/>
    </source>
</evidence>
<keyword evidence="1" id="KW-0472">Membrane</keyword>
<feature type="transmembrane region" description="Helical" evidence="1">
    <location>
        <begin position="7"/>
        <end position="23"/>
    </location>
</feature>
<sequence length="163" mass="19044">MIKGIKTVIILIFIPLVTGYILNRVALYFFMPPIISQIIFTAFWFWVGYRFTLLPWNKLKSFIVGNSIWLLSLLLFIWQFVVLDDESRNLILAGLSQNYIVGFLWSGVKWASVMYDSQLTTLNVTISSFIFMFLTFTVGFIYSWVKQYRDAVNEKITMGKSME</sequence>
<dbReference type="Proteomes" id="UP001500782">
    <property type="component" value="Unassembled WGS sequence"/>
</dbReference>
<comment type="caution">
    <text evidence="2">The sequence shown here is derived from an EMBL/GenBank/DDBJ whole genome shotgun (WGS) entry which is preliminary data.</text>
</comment>
<feature type="transmembrane region" description="Helical" evidence="1">
    <location>
        <begin position="29"/>
        <end position="49"/>
    </location>
</feature>
<accession>A0ABP3G862</accession>
<name>A0ABP3G862_9BACI</name>
<feature type="transmembrane region" description="Helical" evidence="1">
    <location>
        <begin position="61"/>
        <end position="81"/>
    </location>
</feature>
<feature type="transmembrane region" description="Helical" evidence="1">
    <location>
        <begin position="124"/>
        <end position="145"/>
    </location>
</feature>
<proteinExistence type="predicted"/>
<gene>
    <name evidence="2" type="ORF">GCM10008967_30100</name>
</gene>
<keyword evidence="1" id="KW-1133">Transmembrane helix</keyword>
<dbReference type="RefSeq" id="WP_343800534.1">
    <property type="nucleotide sequence ID" value="NZ_BAAADJ010000053.1"/>
</dbReference>
<protein>
    <submittedName>
        <fullName evidence="2">Uncharacterized protein</fullName>
    </submittedName>
</protein>
<evidence type="ECO:0000313" key="2">
    <source>
        <dbReference type="EMBL" id="GAA0337819.1"/>
    </source>
</evidence>
<organism evidence="2 3">
    <name type="scientific">Bacillus carboniphilus</name>
    <dbReference type="NCBI Taxonomy" id="86663"/>
    <lineage>
        <taxon>Bacteria</taxon>
        <taxon>Bacillati</taxon>
        <taxon>Bacillota</taxon>
        <taxon>Bacilli</taxon>
        <taxon>Bacillales</taxon>
        <taxon>Bacillaceae</taxon>
        <taxon>Bacillus</taxon>
    </lineage>
</organism>
<evidence type="ECO:0000256" key="1">
    <source>
        <dbReference type="SAM" id="Phobius"/>
    </source>
</evidence>
<keyword evidence="1" id="KW-0812">Transmembrane</keyword>
<reference evidence="3" key="1">
    <citation type="journal article" date="2019" name="Int. J. Syst. Evol. Microbiol.">
        <title>The Global Catalogue of Microorganisms (GCM) 10K type strain sequencing project: providing services to taxonomists for standard genome sequencing and annotation.</title>
        <authorList>
            <consortium name="The Broad Institute Genomics Platform"/>
            <consortium name="The Broad Institute Genome Sequencing Center for Infectious Disease"/>
            <person name="Wu L."/>
            <person name="Ma J."/>
        </authorList>
    </citation>
    <scope>NUCLEOTIDE SEQUENCE [LARGE SCALE GENOMIC DNA]</scope>
    <source>
        <strain evidence="3">JCM 9731</strain>
    </source>
</reference>
<keyword evidence="3" id="KW-1185">Reference proteome</keyword>
<dbReference type="EMBL" id="BAAADJ010000053">
    <property type="protein sequence ID" value="GAA0337819.1"/>
    <property type="molecule type" value="Genomic_DNA"/>
</dbReference>